<dbReference type="PROSITE" id="PS50157">
    <property type="entry name" value="ZINC_FINGER_C2H2_2"/>
    <property type="match status" value="1"/>
</dbReference>
<feature type="compositionally biased region" description="Gly residues" evidence="6">
    <location>
        <begin position="243"/>
        <end position="253"/>
    </location>
</feature>
<keyword evidence="9" id="KW-1185">Reference proteome</keyword>
<dbReference type="InterPro" id="IPR013087">
    <property type="entry name" value="Znf_C2H2_type"/>
</dbReference>
<reference evidence="8 9" key="1">
    <citation type="submission" date="2016-04" db="EMBL/GenBank/DDBJ databases">
        <title>A degradative enzymes factory behind the ericoid mycorrhizal symbiosis.</title>
        <authorList>
            <consortium name="DOE Joint Genome Institute"/>
            <person name="Martino E."/>
            <person name="Morin E."/>
            <person name="Grelet G."/>
            <person name="Kuo A."/>
            <person name="Kohler A."/>
            <person name="Daghino S."/>
            <person name="Barry K."/>
            <person name="Choi C."/>
            <person name="Cichocki N."/>
            <person name="Clum A."/>
            <person name="Copeland A."/>
            <person name="Hainaut M."/>
            <person name="Haridas S."/>
            <person name="Labutti K."/>
            <person name="Lindquist E."/>
            <person name="Lipzen A."/>
            <person name="Khouja H.-R."/>
            <person name="Murat C."/>
            <person name="Ohm R."/>
            <person name="Olson A."/>
            <person name="Spatafora J."/>
            <person name="Veneault-Fourrey C."/>
            <person name="Henrissat B."/>
            <person name="Grigoriev I."/>
            <person name="Martin F."/>
            <person name="Perotto S."/>
        </authorList>
    </citation>
    <scope>NUCLEOTIDE SEQUENCE [LARGE SCALE GENOMIC DNA]</scope>
    <source>
        <strain evidence="8 9">E</strain>
    </source>
</reference>
<dbReference type="RefSeq" id="XP_024734403.1">
    <property type="nucleotide sequence ID" value="XM_024883403.1"/>
</dbReference>
<dbReference type="GO" id="GO:0008270">
    <property type="term" value="F:zinc ion binding"/>
    <property type="evidence" value="ECO:0007669"/>
    <property type="project" value="UniProtKB-KW"/>
</dbReference>
<dbReference type="InterPro" id="IPR036236">
    <property type="entry name" value="Znf_C2H2_sf"/>
</dbReference>
<evidence type="ECO:0000256" key="2">
    <source>
        <dbReference type="ARBA" id="ARBA00022737"/>
    </source>
</evidence>
<evidence type="ECO:0000256" key="6">
    <source>
        <dbReference type="SAM" id="MobiDB-lite"/>
    </source>
</evidence>
<proteinExistence type="predicted"/>
<evidence type="ECO:0000256" key="3">
    <source>
        <dbReference type="ARBA" id="ARBA00022771"/>
    </source>
</evidence>
<dbReference type="Proteomes" id="UP000235371">
    <property type="component" value="Unassembled WGS sequence"/>
</dbReference>
<dbReference type="SMART" id="SM00355">
    <property type="entry name" value="ZnF_C2H2"/>
    <property type="match status" value="2"/>
</dbReference>
<evidence type="ECO:0000256" key="1">
    <source>
        <dbReference type="ARBA" id="ARBA00022723"/>
    </source>
</evidence>
<organism evidence="8 9">
    <name type="scientific">Hyaloscypha bicolor E</name>
    <dbReference type="NCBI Taxonomy" id="1095630"/>
    <lineage>
        <taxon>Eukaryota</taxon>
        <taxon>Fungi</taxon>
        <taxon>Dikarya</taxon>
        <taxon>Ascomycota</taxon>
        <taxon>Pezizomycotina</taxon>
        <taxon>Leotiomycetes</taxon>
        <taxon>Helotiales</taxon>
        <taxon>Hyaloscyphaceae</taxon>
        <taxon>Hyaloscypha</taxon>
        <taxon>Hyaloscypha bicolor</taxon>
    </lineage>
</organism>
<accession>A0A2J6T3C6</accession>
<dbReference type="InParanoid" id="A0A2J6T3C6"/>
<protein>
    <recommendedName>
        <fullName evidence="7">C2H2-type domain-containing protein</fullName>
    </recommendedName>
</protein>
<feature type="domain" description="C2H2-type" evidence="7">
    <location>
        <begin position="15"/>
        <end position="45"/>
    </location>
</feature>
<keyword evidence="3 5" id="KW-0863">Zinc-finger</keyword>
<evidence type="ECO:0000256" key="4">
    <source>
        <dbReference type="ARBA" id="ARBA00022833"/>
    </source>
</evidence>
<dbReference type="GeneID" id="36591480"/>
<name>A0A2J6T3C6_9HELO</name>
<dbReference type="SUPFAM" id="SSF57667">
    <property type="entry name" value="beta-beta-alpha zinc fingers"/>
    <property type="match status" value="1"/>
</dbReference>
<feature type="region of interest" description="Disordered" evidence="6">
    <location>
        <begin position="238"/>
        <end position="263"/>
    </location>
</feature>
<dbReference type="OrthoDB" id="8922241at2759"/>
<keyword evidence="1" id="KW-0479">Metal-binding</keyword>
<feature type="region of interest" description="Disordered" evidence="6">
    <location>
        <begin position="79"/>
        <end position="100"/>
    </location>
</feature>
<evidence type="ECO:0000313" key="8">
    <source>
        <dbReference type="EMBL" id="PMD57499.1"/>
    </source>
</evidence>
<sequence length="263" mass="28903">MDTLQSTQAPPTRPFRCDECSKSFSRQHELNRHLSEAKAHQSALKCLFPGCEKAYQRHLRTKEHFWDEHSDELVSSWEQHTNRQRLESQAAGAQPLPGLPYPSEFFSTGPQHPLMSNSTSLQPNTTYAPCNLPYQQMQPSYLPQGQQGHSVISRSQSGMSATPSPPSFTSPTLPYSNIIFSPMALPSASQYPISTGILSSYDVRPSIYGVAAPNFDPAVGRGISAPVGEGTYEFHNETMDGVEGSGNAQGSGNGNVAQNWDRW</sequence>
<dbReference type="AlphaFoldDB" id="A0A2J6T3C6"/>
<dbReference type="EMBL" id="KZ613846">
    <property type="protein sequence ID" value="PMD57499.1"/>
    <property type="molecule type" value="Genomic_DNA"/>
</dbReference>
<evidence type="ECO:0000259" key="7">
    <source>
        <dbReference type="PROSITE" id="PS50157"/>
    </source>
</evidence>
<gene>
    <name evidence="8" type="ORF">K444DRAFT_631700</name>
</gene>
<dbReference type="FunFam" id="3.30.160.60:FF:000110">
    <property type="entry name" value="Zinc finger protein-like"/>
    <property type="match status" value="1"/>
</dbReference>
<evidence type="ECO:0000313" key="9">
    <source>
        <dbReference type="Proteomes" id="UP000235371"/>
    </source>
</evidence>
<feature type="compositionally biased region" description="Low complexity" evidence="6">
    <location>
        <begin position="254"/>
        <end position="263"/>
    </location>
</feature>
<keyword evidence="4" id="KW-0862">Zinc</keyword>
<evidence type="ECO:0000256" key="5">
    <source>
        <dbReference type="PROSITE-ProRule" id="PRU00042"/>
    </source>
</evidence>
<dbReference type="Gene3D" id="3.30.160.60">
    <property type="entry name" value="Classic Zinc Finger"/>
    <property type="match status" value="1"/>
</dbReference>
<keyword evidence="2" id="KW-0677">Repeat</keyword>